<evidence type="ECO:0000313" key="2">
    <source>
        <dbReference type="EMBL" id="AUT76436.1"/>
    </source>
</evidence>
<dbReference type="InterPro" id="IPR000780">
    <property type="entry name" value="CheR_MeTrfase"/>
</dbReference>
<dbReference type="KEGG" id="phs:C2L64_50355"/>
<sequence>MSYGMAGGDRIRAWSVGCATCEEAYSLAMLLQERSLRSAEGVSFQDGHTFSQLGSEIC</sequence>
<dbReference type="InterPro" id="IPR022642">
    <property type="entry name" value="CheR_C"/>
</dbReference>
<accession>A0AAN1MRH4</accession>
<evidence type="ECO:0000313" key="3">
    <source>
        <dbReference type="Proteomes" id="UP000236649"/>
    </source>
</evidence>
<dbReference type="Gene3D" id="3.40.50.150">
    <property type="entry name" value="Vaccinia Virus protein VP39"/>
    <property type="match status" value="1"/>
</dbReference>
<dbReference type="EMBL" id="CP026109">
    <property type="protein sequence ID" value="AUT76436.1"/>
    <property type="molecule type" value="Genomic_DNA"/>
</dbReference>
<dbReference type="Pfam" id="PF01739">
    <property type="entry name" value="CheR"/>
    <property type="match status" value="1"/>
</dbReference>
<dbReference type="InterPro" id="IPR029063">
    <property type="entry name" value="SAM-dependent_MTases_sf"/>
</dbReference>
<protein>
    <recommendedName>
        <fullName evidence="1">CheR-type methyltransferase domain-containing protein</fullName>
    </recommendedName>
</protein>
<proteinExistence type="predicted"/>
<dbReference type="PROSITE" id="PS50123">
    <property type="entry name" value="CHER"/>
    <property type="match status" value="1"/>
</dbReference>
<evidence type="ECO:0000259" key="1">
    <source>
        <dbReference type="PROSITE" id="PS50123"/>
    </source>
</evidence>
<dbReference type="AlphaFoldDB" id="A0AAN1MRH4"/>
<dbReference type="GO" id="GO:0008757">
    <property type="term" value="F:S-adenosylmethionine-dependent methyltransferase activity"/>
    <property type="evidence" value="ECO:0007669"/>
    <property type="project" value="InterPro"/>
</dbReference>
<name>A0AAN1MRH4_9BURK</name>
<dbReference type="RefSeq" id="WP_086910306.1">
    <property type="nucleotide sequence ID" value="NZ_CADFGJ010000014.1"/>
</dbReference>
<dbReference type="GeneID" id="96993266"/>
<gene>
    <name evidence="2" type="ORF">C2L64_50355</name>
</gene>
<reference evidence="2 3" key="1">
    <citation type="submission" date="2018-01" db="EMBL/GenBank/DDBJ databases">
        <title>Species boundaries and ecological features among Paraburkholderia terrae DSMZ17804T, P. hospita DSMZ17164T and P. caribensis DSMZ13236T.</title>
        <authorList>
            <person name="Pratama A.A."/>
        </authorList>
    </citation>
    <scope>NUCLEOTIDE SEQUENCE [LARGE SCALE GENOMIC DNA]</scope>
    <source>
        <strain evidence="2 3">DSM 17164</strain>
    </source>
</reference>
<feature type="domain" description="CheR-type methyltransferase" evidence="1">
    <location>
        <begin position="1"/>
        <end position="58"/>
    </location>
</feature>
<dbReference type="Proteomes" id="UP000236649">
    <property type="component" value="Chromosome 5"/>
</dbReference>
<organism evidence="2 3">
    <name type="scientific">Paraburkholderia hospita</name>
    <dbReference type="NCBI Taxonomy" id="169430"/>
    <lineage>
        <taxon>Bacteria</taxon>
        <taxon>Pseudomonadati</taxon>
        <taxon>Pseudomonadota</taxon>
        <taxon>Betaproteobacteria</taxon>
        <taxon>Burkholderiales</taxon>
        <taxon>Burkholderiaceae</taxon>
        <taxon>Paraburkholderia</taxon>
    </lineage>
</organism>
<dbReference type="SUPFAM" id="SSF53335">
    <property type="entry name" value="S-adenosyl-L-methionine-dependent methyltransferases"/>
    <property type="match status" value="1"/>
</dbReference>